<dbReference type="AlphaFoldDB" id="A0A1H2F3L9"/>
<keyword evidence="9" id="KW-1185">Reference proteome</keyword>
<proteinExistence type="inferred from homology"/>
<dbReference type="STRING" id="1245526.SAMN05216580_0995"/>
<evidence type="ECO:0000256" key="4">
    <source>
        <dbReference type="ARBA" id="ARBA00022989"/>
    </source>
</evidence>
<dbReference type="InterPro" id="IPR037185">
    <property type="entry name" value="EmrE-like"/>
</dbReference>
<keyword evidence="4 6" id="KW-1133">Transmembrane helix</keyword>
<evidence type="ECO:0000313" key="8">
    <source>
        <dbReference type="EMBL" id="SDU01863.1"/>
    </source>
</evidence>
<evidence type="ECO:0000256" key="2">
    <source>
        <dbReference type="ARBA" id="ARBA00007362"/>
    </source>
</evidence>
<feature type="transmembrane region" description="Helical" evidence="6">
    <location>
        <begin position="122"/>
        <end position="143"/>
    </location>
</feature>
<evidence type="ECO:0000256" key="5">
    <source>
        <dbReference type="ARBA" id="ARBA00023136"/>
    </source>
</evidence>
<feature type="transmembrane region" description="Helical" evidence="6">
    <location>
        <begin position="77"/>
        <end position="110"/>
    </location>
</feature>
<feature type="transmembrane region" description="Helical" evidence="6">
    <location>
        <begin position="225"/>
        <end position="247"/>
    </location>
</feature>
<dbReference type="OrthoDB" id="7216522at2"/>
<reference evidence="9" key="1">
    <citation type="submission" date="2016-10" db="EMBL/GenBank/DDBJ databases">
        <authorList>
            <person name="Varghese N."/>
            <person name="Submissions S."/>
        </authorList>
    </citation>
    <scope>NUCLEOTIDE SEQUENCE [LARGE SCALE GENOMIC DNA]</scope>
    <source>
        <strain evidence="9">CCTCC 2012022</strain>
    </source>
</reference>
<keyword evidence="3 6" id="KW-0812">Transmembrane</keyword>
<evidence type="ECO:0000256" key="1">
    <source>
        <dbReference type="ARBA" id="ARBA00004141"/>
    </source>
</evidence>
<comment type="subcellular location">
    <subcellularLocation>
        <location evidence="1">Membrane</location>
        <topology evidence="1">Multi-pass membrane protein</topology>
    </subcellularLocation>
</comment>
<feature type="transmembrane region" description="Helical" evidence="6">
    <location>
        <begin position="38"/>
        <end position="57"/>
    </location>
</feature>
<feature type="transmembrane region" description="Helical" evidence="6">
    <location>
        <begin position="189"/>
        <end position="213"/>
    </location>
</feature>
<dbReference type="GO" id="GO:0016020">
    <property type="term" value="C:membrane"/>
    <property type="evidence" value="ECO:0007669"/>
    <property type="project" value="UniProtKB-SubCell"/>
</dbReference>
<evidence type="ECO:0000256" key="3">
    <source>
        <dbReference type="ARBA" id="ARBA00022692"/>
    </source>
</evidence>
<dbReference type="PANTHER" id="PTHR32322:SF2">
    <property type="entry name" value="EAMA DOMAIN-CONTAINING PROTEIN"/>
    <property type="match status" value="1"/>
</dbReference>
<protein>
    <submittedName>
        <fullName evidence="8">EamA-like transporter family protein</fullName>
    </submittedName>
</protein>
<feature type="transmembrane region" description="Helical" evidence="6">
    <location>
        <begin position="155"/>
        <end position="177"/>
    </location>
</feature>
<keyword evidence="5 6" id="KW-0472">Membrane</keyword>
<feature type="domain" description="EamA" evidence="7">
    <location>
        <begin position="3"/>
        <end position="112"/>
    </location>
</feature>
<feature type="transmembrane region" description="Helical" evidence="6">
    <location>
        <begin position="6"/>
        <end position="26"/>
    </location>
</feature>
<feature type="transmembrane region" description="Helical" evidence="6">
    <location>
        <begin position="254"/>
        <end position="278"/>
    </location>
</feature>
<comment type="similarity">
    <text evidence="2">Belongs to the EamA transporter family.</text>
</comment>
<evidence type="ECO:0000259" key="7">
    <source>
        <dbReference type="Pfam" id="PF00892"/>
    </source>
</evidence>
<feature type="transmembrane region" description="Helical" evidence="6">
    <location>
        <begin position="284"/>
        <end position="301"/>
    </location>
</feature>
<dbReference type="Pfam" id="PF00892">
    <property type="entry name" value="EamA"/>
    <property type="match status" value="1"/>
</dbReference>
<dbReference type="Proteomes" id="UP000243063">
    <property type="component" value="Chromosome I"/>
</dbReference>
<organism evidence="8 9">
    <name type="scientific">Geopseudomonas guangdongensis</name>
    <dbReference type="NCBI Taxonomy" id="1245526"/>
    <lineage>
        <taxon>Bacteria</taxon>
        <taxon>Pseudomonadati</taxon>
        <taxon>Pseudomonadota</taxon>
        <taxon>Gammaproteobacteria</taxon>
        <taxon>Pseudomonadales</taxon>
        <taxon>Pseudomonadaceae</taxon>
        <taxon>Geopseudomonas</taxon>
    </lineage>
</organism>
<gene>
    <name evidence="8" type="ORF">SAMN05216580_0995</name>
</gene>
<evidence type="ECO:0000313" key="9">
    <source>
        <dbReference type="Proteomes" id="UP000243063"/>
    </source>
</evidence>
<dbReference type="InterPro" id="IPR050638">
    <property type="entry name" value="AA-Vitamin_Transporters"/>
</dbReference>
<dbReference type="InterPro" id="IPR000620">
    <property type="entry name" value="EamA_dom"/>
</dbReference>
<sequence>MKRGVLYGGLAGATWGLVLLIPGLLPEFGPLLLSCARYGLYGLVSLLIALPVAPGLLRRLNLRDALKLVELALTGNLLYYLLLASAVQLAGVAIAALIVGVVPLTVALLGRREADALPLGRLALPLLLVLGGIACINLETLLFDPAPARPLEERLLGVACAFGALLCWTAFAAANARHLKQSRFSSGEWSTLWGIVTGLLAAVLWLGAAVLFPDSLRVEAGESRWLAFWGLSLAAALLASWLGNLLWNAASRRLPLTLSGQLIVFETLFALLYGFLYLQRGPTPLEGLAIVLLIGGVLWAVRRHAPSGAPA</sequence>
<dbReference type="SUPFAM" id="SSF103481">
    <property type="entry name" value="Multidrug resistance efflux transporter EmrE"/>
    <property type="match status" value="2"/>
</dbReference>
<dbReference type="EMBL" id="LT629780">
    <property type="protein sequence ID" value="SDU01863.1"/>
    <property type="molecule type" value="Genomic_DNA"/>
</dbReference>
<dbReference type="PANTHER" id="PTHR32322">
    <property type="entry name" value="INNER MEMBRANE TRANSPORTER"/>
    <property type="match status" value="1"/>
</dbReference>
<accession>A0A1H2F3L9</accession>
<evidence type="ECO:0000256" key="6">
    <source>
        <dbReference type="SAM" id="Phobius"/>
    </source>
</evidence>
<dbReference type="RefSeq" id="WP_090212586.1">
    <property type="nucleotide sequence ID" value="NZ_LT629780.1"/>
</dbReference>
<name>A0A1H2F3L9_9GAMM</name>